<evidence type="ECO:0000313" key="2">
    <source>
        <dbReference type="EMBL" id="JAT40755.1"/>
    </source>
</evidence>
<dbReference type="Pfam" id="PF07891">
    <property type="entry name" value="DUF1666"/>
    <property type="match status" value="1"/>
</dbReference>
<evidence type="ECO:0000313" key="3">
    <source>
        <dbReference type="EMBL" id="JAT48859.1"/>
    </source>
</evidence>
<feature type="region of interest" description="Disordered" evidence="1">
    <location>
        <begin position="81"/>
        <end position="105"/>
    </location>
</feature>
<dbReference type="AlphaFoldDB" id="A0A1D1XEB6"/>
<reference evidence="2" key="1">
    <citation type="submission" date="2015-07" db="EMBL/GenBank/DDBJ databases">
        <title>Transcriptome Assembly of Anthurium amnicola.</title>
        <authorList>
            <person name="Suzuki J."/>
        </authorList>
    </citation>
    <scope>NUCLEOTIDE SEQUENCE</scope>
</reference>
<evidence type="ECO:0000256" key="1">
    <source>
        <dbReference type="SAM" id="MobiDB-lite"/>
    </source>
</evidence>
<feature type="region of interest" description="Disordered" evidence="1">
    <location>
        <begin position="1"/>
        <end position="60"/>
    </location>
</feature>
<protein>
    <submittedName>
        <fullName evidence="2">Uncharacterized protein</fullName>
    </submittedName>
</protein>
<dbReference type="PANTHER" id="PTHR46702:SF1">
    <property type="entry name" value="DUF1666 FAMILY PROTEIN (DUF1666)"/>
    <property type="match status" value="1"/>
</dbReference>
<organism evidence="2">
    <name type="scientific">Anthurium amnicola</name>
    <dbReference type="NCBI Taxonomy" id="1678845"/>
    <lineage>
        <taxon>Eukaryota</taxon>
        <taxon>Viridiplantae</taxon>
        <taxon>Streptophyta</taxon>
        <taxon>Embryophyta</taxon>
        <taxon>Tracheophyta</taxon>
        <taxon>Spermatophyta</taxon>
        <taxon>Magnoliopsida</taxon>
        <taxon>Liliopsida</taxon>
        <taxon>Araceae</taxon>
        <taxon>Pothoideae</taxon>
        <taxon>Potheae</taxon>
        <taxon>Anthurium</taxon>
    </lineage>
</organism>
<dbReference type="EMBL" id="GDJX01019077">
    <property type="protein sequence ID" value="JAT48859.1"/>
    <property type="molecule type" value="Transcribed_RNA"/>
</dbReference>
<feature type="compositionally biased region" description="Acidic residues" evidence="1">
    <location>
        <begin position="21"/>
        <end position="34"/>
    </location>
</feature>
<gene>
    <name evidence="5" type="ORF">g.84937</name>
    <name evidence="3" type="ORF">g.84938</name>
    <name evidence="2" type="ORF">g.84940</name>
    <name evidence="4" type="ORF">g.84941</name>
</gene>
<feature type="compositionally biased region" description="Acidic residues" evidence="1">
    <location>
        <begin position="44"/>
        <end position="60"/>
    </location>
</feature>
<dbReference type="EMBL" id="GDJX01014354">
    <property type="protein sequence ID" value="JAT53582.1"/>
    <property type="molecule type" value="Transcribed_RNA"/>
</dbReference>
<dbReference type="EMBL" id="GDJX01027181">
    <property type="protein sequence ID" value="JAT40755.1"/>
    <property type="molecule type" value="Transcribed_RNA"/>
</dbReference>
<evidence type="ECO:0000313" key="5">
    <source>
        <dbReference type="EMBL" id="JAT61879.1"/>
    </source>
</evidence>
<dbReference type="EMBL" id="GDJX01006057">
    <property type="protein sequence ID" value="JAT61879.1"/>
    <property type="molecule type" value="Transcribed_RNA"/>
</dbReference>
<evidence type="ECO:0000313" key="4">
    <source>
        <dbReference type="EMBL" id="JAT53582.1"/>
    </source>
</evidence>
<accession>A0A1D1XEB6</accession>
<proteinExistence type="predicted"/>
<name>A0A1D1XEB6_9ARAE</name>
<sequence length="426" mass="49670">MDFFKVKGFGRFRKSKAEKDPDTEDQSNTEETEAENWNGHPKEEDADSALNVDDEDDDDFITNEVKRRLKELRKNSFMVLIPEESCPDEEGEDETSSSEWRESEMGDGYPWCDLDTLYSKYCERMLFFDRMASQQFQNAVLHSAPNRSPRSASKRLVLTCRSFSFKRKDGLQEDSEYLQQEQGEVEDPYQDLETGYVAHICLTWEALHCQYMQLMQKISLQPENPTSYCFAAQAFQEFQVLLHRFIENEPFEHGSRVEIYTRARHSMPRLLQVPSFQGLEQKDKEYDDLDSPILAMDLIKVIEESILTFRLFLKTEKDKSSGNVNLFGGHQCADSLQQIRISLDKKGIKLKELFKKKNGRKKKSWPATPEEVELLFGLIDIKIVSRVLRMARITKEQLLWCEEKMSKLVLTDRKLQRDGAPVLFPC</sequence>
<dbReference type="InterPro" id="IPR012870">
    <property type="entry name" value="DUF1666"/>
</dbReference>
<feature type="compositionally biased region" description="Acidic residues" evidence="1">
    <location>
        <begin position="85"/>
        <end position="96"/>
    </location>
</feature>
<dbReference type="PANTHER" id="PTHR46702">
    <property type="entry name" value="DNA LIGASE (DUF1666)-RELATED"/>
    <property type="match status" value="1"/>
</dbReference>